<keyword evidence="1" id="KW-0472">Membrane</keyword>
<proteinExistence type="predicted"/>
<dbReference type="EMBL" id="CP136862">
    <property type="protein sequence ID" value="WOJ88751.1"/>
    <property type="molecule type" value="Genomic_DNA"/>
</dbReference>
<keyword evidence="1" id="KW-1133">Transmembrane helix</keyword>
<dbReference type="GO" id="GO:0016740">
    <property type="term" value="F:transferase activity"/>
    <property type="evidence" value="ECO:0007669"/>
    <property type="project" value="UniProtKB-KW"/>
</dbReference>
<evidence type="ECO:0000256" key="1">
    <source>
        <dbReference type="SAM" id="Phobius"/>
    </source>
</evidence>
<dbReference type="SUPFAM" id="SSF56214">
    <property type="entry name" value="4'-phosphopantetheinyl transferase"/>
    <property type="match status" value="1"/>
</dbReference>
<keyword evidence="1" id="KW-0812">Transmembrane</keyword>
<evidence type="ECO:0000313" key="3">
    <source>
        <dbReference type="Proteomes" id="UP001626536"/>
    </source>
</evidence>
<dbReference type="Proteomes" id="UP001626536">
    <property type="component" value="Chromosome"/>
</dbReference>
<dbReference type="RefSeq" id="WP_407338189.1">
    <property type="nucleotide sequence ID" value="NZ_CP136862.1"/>
</dbReference>
<reference evidence="2 3" key="1">
    <citation type="submission" date="2023-10" db="EMBL/GenBank/DDBJ databases">
        <title>Novel methanotroph of the genus Methylocapsa from a subarctic wetland.</title>
        <authorList>
            <person name="Belova S.E."/>
            <person name="Oshkin I.Y."/>
            <person name="Miroshnikov K."/>
            <person name="Dedysh S.N."/>
        </authorList>
    </citation>
    <scope>NUCLEOTIDE SEQUENCE [LARGE SCALE GENOMIC DNA]</scope>
    <source>
        <strain evidence="2 3">RX1</strain>
    </source>
</reference>
<evidence type="ECO:0000313" key="2">
    <source>
        <dbReference type="EMBL" id="WOJ88751.1"/>
    </source>
</evidence>
<feature type="transmembrane region" description="Helical" evidence="1">
    <location>
        <begin position="182"/>
        <end position="203"/>
    </location>
</feature>
<keyword evidence="2" id="KW-0808">Transferase</keyword>
<gene>
    <name evidence="2" type="ORF">RZS28_13130</name>
</gene>
<name>A0ABZ0HPD1_9HYPH</name>
<sequence length="211" mass="21881">MSGHAQKPATNIGYQREGEKALVEIATTAEDSQSLGSASPLLEGAGGGLGLEIVTIADLPDAENYGDHEFYYENFTASEIAYSIQQPSAKASFGGLLAAKKAIVKSAGAIAPFEDLKRVEIAHDAEGAPTHPGCLLSIAHANAIAIAVALSLSGVGPSGFSPARGAKTAGAATGPRKRRPDLYIALVLLSLLFLFGFGLWKILGFAFGRHF</sequence>
<dbReference type="InterPro" id="IPR037143">
    <property type="entry name" value="4-PPantetheinyl_Trfase_dom_sf"/>
</dbReference>
<accession>A0ABZ0HPD1</accession>
<protein>
    <submittedName>
        <fullName evidence="2">4'-phosphopantetheinyl transferase superfamily protein</fullName>
    </submittedName>
</protein>
<dbReference type="Gene3D" id="3.90.470.20">
    <property type="entry name" value="4'-phosphopantetheinyl transferase domain"/>
    <property type="match status" value="1"/>
</dbReference>
<organism evidence="2 3">
    <name type="scientific">Methylocapsa polymorpha</name>
    <dbReference type="NCBI Taxonomy" id="3080828"/>
    <lineage>
        <taxon>Bacteria</taxon>
        <taxon>Pseudomonadati</taxon>
        <taxon>Pseudomonadota</taxon>
        <taxon>Alphaproteobacteria</taxon>
        <taxon>Hyphomicrobiales</taxon>
        <taxon>Beijerinckiaceae</taxon>
        <taxon>Methylocapsa</taxon>
    </lineage>
</organism>
<keyword evidence="3" id="KW-1185">Reference proteome</keyword>